<dbReference type="KEGG" id="mmes:MMSR116_05930"/>
<dbReference type="AlphaFoldDB" id="A0A6B9FHG9"/>
<dbReference type="Proteomes" id="UP000012488">
    <property type="component" value="Chromosome"/>
</dbReference>
<keyword evidence="1" id="KW-1133">Transmembrane helix</keyword>
<feature type="transmembrane region" description="Helical" evidence="1">
    <location>
        <begin position="30"/>
        <end position="47"/>
    </location>
</feature>
<evidence type="ECO:0000256" key="1">
    <source>
        <dbReference type="SAM" id="Phobius"/>
    </source>
</evidence>
<gene>
    <name evidence="2" type="ORF">MMSR116_05930</name>
</gene>
<name>A0A6B9FHG9_9HYPH</name>
<sequence length="204" mass="22489">MCDLTFVQKAITDGQAAGCVEFWLNRYQTLLSGILALASAIIAAILLQRQVAANRLQVAAATGDLDPDFFLEWDTSFDGSAGDLEDGILRIQNYNRRPISLRRIQIISPRAGFIPAEFEIGKGGAKGIRVDQIDGSTFAFNRWIQGRDPVGGAVIDVIRLMITDEGDPDLSGTDQEVRVRVDYQLLGNPTEARQVDVRGLIRRR</sequence>
<reference evidence="2 3" key="2">
    <citation type="journal article" date="2013" name="Genome Announc.">
        <title>Draft Genome Sequence of Methylobacterium mesophilicum Strain SR1.6/6, Isolated from Citrus sinensis.</title>
        <authorList>
            <person name="Marinho Almeida D."/>
            <person name="Dini-Andreote F."/>
            <person name="Camargo Neves A.A."/>
            <person name="Juca Ramos R.T."/>
            <person name="Andreote F.D."/>
            <person name="Carneiro A.R."/>
            <person name="Oliveira de Souza Lima A."/>
            <person name="Caracciolo Gomes de Sa P.H."/>
            <person name="Ribeiro Barbosa M.S."/>
            <person name="Araujo W.L."/>
            <person name="Silva A."/>
        </authorList>
    </citation>
    <scope>NUCLEOTIDE SEQUENCE [LARGE SCALE GENOMIC DNA]</scope>
    <source>
        <strain evidence="2 3">SR1.6/6</strain>
    </source>
</reference>
<keyword evidence="1" id="KW-0472">Membrane</keyword>
<accession>A0A6B9FHG9</accession>
<organism evidence="2 3">
    <name type="scientific">Methylobacterium mesophilicum SR1.6/6</name>
    <dbReference type="NCBI Taxonomy" id="908290"/>
    <lineage>
        <taxon>Bacteria</taxon>
        <taxon>Pseudomonadati</taxon>
        <taxon>Pseudomonadota</taxon>
        <taxon>Alphaproteobacteria</taxon>
        <taxon>Hyphomicrobiales</taxon>
        <taxon>Methylobacteriaceae</taxon>
        <taxon>Methylobacterium</taxon>
    </lineage>
</organism>
<proteinExistence type="predicted"/>
<reference evidence="2 3" key="1">
    <citation type="journal article" date="2012" name="Genet. Mol. Biol.">
        <title>Analysis of 16S rRNA and mxaF genes revealing insights into Methylobacterium niche-specific plant association.</title>
        <authorList>
            <person name="Dourado M.N."/>
            <person name="Andreote F.D."/>
            <person name="Dini-Andreote F."/>
            <person name="Conti R."/>
            <person name="Araujo J.M."/>
            <person name="Araujo W.L."/>
        </authorList>
    </citation>
    <scope>NUCLEOTIDE SEQUENCE [LARGE SCALE GENOMIC DNA]</scope>
    <source>
        <strain evidence="2 3">SR1.6/6</strain>
    </source>
</reference>
<evidence type="ECO:0000313" key="2">
    <source>
        <dbReference type="EMBL" id="QGY01492.1"/>
    </source>
</evidence>
<protein>
    <submittedName>
        <fullName evidence="2">Uncharacterized protein</fullName>
    </submittedName>
</protein>
<evidence type="ECO:0000313" key="3">
    <source>
        <dbReference type="Proteomes" id="UP000012488"/>
    </source>
</evidence>
<keyword evidence="1" id="KW-0812">Transmembrane</keyword>
<dbReference type="EMBL" id="CP043538">
    <property type="protein sequence ID" value="QGY01492.1"/>
    <property type="molecule type" value="Genomic_DNA"/>
</dbReference>